<dbReference type="InterPro" id="IPR013708">
    <property type="entry name" value="Shikimate_DH-bd_N"/>
</dbReference>
<proteinExistence type="inferred from homology"/>
<feature type="binding site" evidence="8">
    <location>
        <position position="111"/>
    </location>
    <ligand>
        <name>shikimate</name>
        <dbReference type="ChEBI" id="CHEBI:36208"/>
    </ligand>
</feature>
<reference evidence="11 12" key="1">
    <citation type="submission" date="2017-04" db="EMBL/GenBank/DDBJ databases">
        <authorList>
            <person name="Afonso C.L."/>
            <person name="Miller P.J."/>
            <person name="Scott M.A."/>
            <person name="Spackman E."/>
            <person name="Goraichik I."/>
            <person name="Dimitrov K.M."/>
            <person name="Suarez D.L."/>
            <person name="Swayne D.E."/>
        </authorList>
    </citation>
    <scope>NUCLEOTIDE SEQUENCE [LARGE SCALE GENOMIC DNA]</scope>
    <source>
        <strain evidence="11 12">VK13</strain>
    </source>
</reference>
<sequence length="298" mass="32688">MNIQPSDYPHQDVYAVIGNPIAHSKSPQIHHLFAQQTGQNMKYGLLFSEVEEFEKTVQEFFAAGGKGLNVTVPFKNKAFAMCDELTSYAKAAGVVNILWMENGKLFGDNSDGLGLVRDLMDESDSLKGRSVLILGAGGAVQGVILPFIKAEVASIVIVNRTFEKALELVNRFEQEAAALGVHLGALESHWIENLDEPFDIVINGTSTGLTSNSPLTNIQANHLAMICETKDKSVLSYDMVYGKTTVFMQQMQDHGFVVKDGLGMLVEQAAVAFQVWRKLPDLAKLDTKIVLKTLREAL</sequence>
<comment type="similarity">
    <text evidence="8">Belongs to the shikimate dehydrogenase family.</text>
</comment>
<dbReference type="Gene3D" id="3.40.50.720">
    <property type="entry name" value="NAD(P)-binding Rossmann-like Domain"/>
    <property type="match status" value="1"/>
</dbReference>
<dbReference type="AlphaFoldDB" id="A0A1W2A8V3"/>
<dbReference type="EMBL" id="FWXJ01000008">
    <property type="protein sequence ID" value="SMC57155.1"/>
    <property type="molecule type" value="Genomic_DNA"/>
</dbReference>
<dbReference type="OrthoDB" id="9776868at2"/>
<dbReference type="EC" id="1.1.1.25" evidence="2 8"/>
<evidence type="ECO:0000259" key="9">
    <source>
        <dbReference type="Pfam" id="PF01488"/>
    </source>
</evidence>
<feature type="binding site" evidence="8">
    <location>
        <position position="96"/>
    </location>
    <ligand>
        <name>shikimate</name>
        <dbReference type="ChEBI" id="CHEBI:36208"/>
    </ligand>
</feature>
<dbReference type="InterPro" id="IPR011342">
    <property type="entry name" value="Shikimate_DH"/>
</dbReference>
<dbReference type="PANTHER" id="PTHR21089">
    <property type="entry name" value="SHIKIMATE DEHYDROGENASE"/>
    <property type="match status" value="1"/>
</dbReference>
<feature type="binding site" evidence="8">
    <location>
        <position position="71"/>
    </location>
    <ligand>
        <name>shikimate</name>
        <dbReference type="ChEBI" id="CHEBI:36208"/>
    </ligand>
</feature>
<dbReference type="CDD" id="cd01065">
    <property type="entry name" value="NAD_bind_Shikimate_DH"/>
    <property type="match status" value="1"/>
</dbReference>
<dbReference type="Pfam" id="PF08501">
    <property type="entry name" value="Shikimate_dh_N"/>
    <property type="match status" value="1"/>
</dbReference>
<dbReference type="PANTHER" id="PTHR21089:SF1">
    <property type="entry name" value="BIFUNCTIONAL 3-DEHYDROQUINATE DEHYDRATASE_SHIKIMATE DEHYDROGENASE, CHLOROPLASTIC"/>
    <property type="match status" value="1"/>
</dbReference>
<dbReference type="GO" id="GO:0005829">
    <property type="term" value="C:cytosol"/>
    <property type="evidence" value="ECO:0007669"/>
    <property type="project" value="TreeGrafter"/>
</dbReference>
<dbReference type="GO" id="GO:0008652">
    <property type="term" value="P:amino acid biosynthetic process"/>
    <property type="evidence" value="ECO:0007669"/>
    <property type="project" value="UniProtKB-KW"/>
</dbReference>
<dbReference type="Gene3D" id="3.40.50.10860">
    <property type="entry name" value="Leucine Dehydrogenase, chain A, domain 1"/>
    <property type="match status" value="1"/>
</dbReference>
<keyword evidence="12" id="KW-1185">Reference proteome</keyword>
<evidence type="ECO:0000313" key="12">
    <source>
        <dbReference type="Proteomes" id="UP000192708"/>
    </source>
</evidence>
<dbReference type="NCBIfam" id="TIGR00507">
    <property type="entry name" value="aroE"/>
    <property type="match status" value="1"/>
</dbReference>
<evidence type="ECO:0000256" key="7">
    <source>
        <dbReference type="ARBA" id="ARBA00049442"/>
    </source>
</evidence>
<dbReference type="RefSeq" id="WP_084283691.1">
    <property type="nucleotide sequence ID" value="NZ_FWXJ01000008.1"/>
</dbReference>
<keyword evidence="3 8" id="KW-0028">Amino-acid biosynthesis</keyword>
<comment type="function">
    <text evidence="8">Involved in the biosynthesis of the chorismate, which leads to the biosynthesis of aromatic amino acids. Catalyzes the reversible NADPH linked reduction of 3-dehydroshikimate (DHSA) to yield shikimate (SA).</text>
</comment>
<dbReference type="GO" id="GO:0019632">
    <property type="term" value="P:shikimate metabolic process"/>
    <property type="evidence" value="ECO:0007669"/>
    <property type="project" value="InterPro"/>
</dbReference>
<comment type="caution">
    <text evidence="8">Lacks conserved residue(s) required for the propagation of feature annotation.</text>
</comment>
<comment type="pathway">
    <text evidence="1 8">Metabolic intermediate biosynthesis; chorismate biosynthesis; chorismate from D-erythrose 4-phosphate and phosphoenolpyruvate: step 4/7.</text>
</comment>
<dbReference type="InterPro" id="IPR046346">
    <property type="entry name" value="Aminoacid_DH-like_N_sf"/>
</dbReference>
<dbReference type="InterPro" id="IPR022893">
    <property type="entry name" value="Shikimate_DH_fam"/>
</dbReference>
<feature type="binding site" evidence="8">
    <location>
        <begin position="135"/>
        <end position="139"/>
    </location>
    <ligand>
        <name>NADP(+)</name>
        <dbReference type="ChEBI" id="CHEBI:58349"/>
    </ligand>
</feature>
<dbReference type="SUPFAM" id="SSF51735">
    <property type="entry name" value="NAD(P)-binding Rossmann-fold domains"/>
    <property type="match status" value="1"/>
</dbReference>
<dbReference type="FunFam" id="3.40.50.10860:FF:000006">
    <property type="entry name" value="Shikimate dehydrogenase (NADP(+))"/>
    <property type="match status" value="1"/>
</dbReference>
<dbReference type="GO" id="GO:0009073">
    <property type="term" value="P:aromatic amino acid family biosynthetic process"/>
    <property type="evidence" value="ECO:0007669"/>
    <property type="project" value="UniProtKB-KW"/>
</dbReference>
<feature type="binding site" evidence="8">
    <location>
        <position position="261"/>
    </location>
    <ligand>
        <name>NADP(+)</name>
        <dbReference type="ChEBI" id="CHEBI:58349"/>
    </ligand>
</feature>
<dbReference type="InterPro" id="IPR006151">
    <property type="entry name" value="Shikm_DH/Glu-tRNA_Rdtase"/>
</dbReference>
<feature type="binding site" evidence="8">
    <location>
        <begin position="24"/>
        <end position="26"/>
    </location>
    <ligand>
        <name>shikimate</name>
        <dbReference type="ChEBI" id="CHEBI:36208"/>
    </ligand>
</feature>
<feature type="active site" description="Proton acceptor" evidence="8">
    <location>
        <position position="75"/>
    </location>
</feature>
<comment type="subunit">
    <text evidence="8">Homodimer.</text>
</comment>
<dbReference type="Proteomes" id="UP000192708">
    <property type="component" value="Unassembled WGS sequence"/>
</dbReference>
<dbReference type="Pfam" id="PF01488">
    <property type="entry name" value="Shikimate_DH"/>
    <property type="match status" value="1"/>
</dbReference>
<name>A0A1W2A8V3_9BURK</name>
<dbReference type="SUPFAM" id="SSF53223">
    <property type="entry name" value="Aminoacid dehydrogenase-like, N-terminal domain"/>
    <property type="match status" value="1"/>
</dbReference>
<dbReference type="HAMAP" id="MF_00222">
    <property type="entry name" value="Shikimate_DH_AroE"/>
    <property type="match status" value="1"/>
</dbReference>
<feature type="binding site" evidence="8">
    <location>
        <position position="241"/>
    </location>
    <ligand>
        <name>shikimate</name>
        <dbReference type="ChEBI" id="CHEBI:36208"/>
    </ligand>
</feature>
<feature type="domain" description="Quinate/shikimate 5-dehydrogenase/glutamyl-tRNA reductase" evidence="9">
    <location>
        <begin position="123"/>
        <end position="206"/>
    </location>
</feature>
<dbReference type="GO" id="GO:0004764">
    <property type="term" value="F:shikimate 3-dehydrogenase (NADP+) activity"/>
    <property type="evidence" value="ECO:0007669"/>
    <property type="project" value="UniProtKB-UniRule"/>
</dbReference>
<dbReference type="NCBIfam" id="NF001310">
    <property type="entry name" value="PRK00258.1-2"/>
    <property type="match status" value="1"/>
</dbReference>
<dbReference type="GO" id="GO:0009423">
    <property type="term" value="P:chorismate biosynthetic process"/>
    <property type="evidence" value="ECO:0007669"/>
    <property type="project" value="UniProtKB-UniRule"/>
</dbReference>
<comment type="catalytic activity">
    <reaction evidence="7 8">
        <text>shikimate + NADP(+) = 3-dehydroshikimate + NADPH + H(+)</text>
        <dbReference type="Rhea" id="RHEA:17737"/>
        <dbReference type="ChEBI" id="CHEBI:15378"/>
        <dbReference type="ChEBI" id="CHEBI:16630"/>
        <dbReference type="ChEBI" id="CHEBI:36208"/>
        <dbReference type="ChEBI" id="CHEBI:57783"/>
        <dbReference type="ChEBI" id="CHEBI:58349"/>
        <dbReference type="EC" id="1.1.1.25"/>
    </reaction>
</comment>
<evidence type="ECO:0000259" key="10">
    <source>
        <dbReference type="Pfam" id="PF08501"/>
    </source>
</evidence>
<feature type="binding site" evidence="8">
    <location>
        <begin position="159"/>
        <end position="164"/>
    </location>
    <ligand>
        <name>NADP(+)</name>
        <dbReference type="ChEBI" id="CHEBI:58349"/>
    </ligand>
</feature>
<evidence type="ECO:0000256" key="5">
    <source>
        <dbReference type="ARBA" id="ARBA00023002"/>
    </source>
</evidence>
<evidence type="ECO:0000256" key="4">
    <source>
        <dbReference type="ARBA" id="ARBA00022857"/>
    </source>
</evidence>
<accession>A0A1W2A8V3</accession>
<dbReference type="UniPathway" id="UPA00053">
    <property type="reaction ID" value="UER00087"/>
</dbReference>
<keyword evidence="6 8" id="KW-0057">Aromatic amino acid biosynthesis</keyword>
<dbReference type="InterPro" id="IPR036291">
    <property type="entry name" value="NAD(P)-bd_dom_sf"/>
</dbReference>
<evidence type="ECO:0000256" key="8">
    <source>
        <dbReference type="HAMAP-Rule" id="MF_00222"/>
    </source>
</evidence>
<organism evidence="11 12">
    <name type="scientific">Polynucleobacter kasalickyi</name>
    <dbReference type="NCBI Taxonomy" id="1938817"/>
    <lineage>
        <taxon>Bacteria</taxon>
        <taxon>Pseudomonadati</taxon>
        <taxon>Pseudomonadota</taxon>
        <taxon>Betaproteobacteria</taxon>
        <taxon>Burkholderiales</taxon>
        <taxon>Burkholderiaceae</taxon>
        <taxon>Polynucleobacter</taxon>
    </lineage>
</organism>
<evidence type="ECO:0000256" key="6">
    <source>
        <dbReference type="ARBA" id="ARBA00023141"/>
    </source>
</evidence>
<gene>
    <name evidence="8" type="primary">aroE</name>
    <name evidence="11" type="ORF">SAMN06296008_10838</name>
</gene>
<protein>
    <recommendedName>
        <fullName evidence="2 8">Shikimate dehydrogenase (NADP(+))</fullName>
        <shortName evidence="8">SDH</shortName>
        <ecNumber evidence="2 8">1.1.1.25</ecNumber>
    </recommendedName>
</protein>
<keyword evidence="5 8" id="KW-0560">Oxidoreductase</keyword>
<evidence type="ECO:0000256" key="3">
    <source>
        <dbReference type="ARBA" id="ARBA00022605"/>
    </source>
</evidence>
<feature type="binding site" evidence="8">
    <location>
        <position position="268"/>
    </location>
    <ligand>
        <name>shikimate</name>
        <dbReference type="ChEBI" id="CHEBI:36208"/>
    </ligand>
</feature>
<dbReference type="GO" id="GO:0050661">
    <property type="term" value="F:NADP binding"/>
    <property type="evidence" value="ECO:0007669"/>
    <property type="project" value="InterPro"/>
</dbReference>
<feature type="domain" description="Shikimate dehydrogenase substrate binding N-terminal" evidence="10">
    <location>
        <begin position="16"/>
        <end position="97"/>
    </location>
</feature>
<evidence type="ECO:0000256" key="2">
    <source>
        <dbReference type="ARBA" id="ARBA00012962"/>
    </source>
</evidence>
<dbReference type="STRING" id="1938817.SAMN06296008_10838"/>
<evidence type="ECO:0000313" key="11">
    <source>
        <dbReference type="EMBL" id="SMC57155.1"/>
    </source>
</evidence>
<keyword evidence="4 8" id="KW-0521">NADP</keyword>
<feature type="binding site" evidence="8">
    <location>
        <position position="239"/>
    </location>
    <ligand>
        <name>NADP(+)</name>
        <dbReference type="ChEBI" id="CHEBI:58349"/>
    </ligand>
</feature>
<evidence type="ECO:0000256" key="1">
    <source>
        <dbReference type="ARBA" id="ARBA00004871"/>
    </source>
</evidence>